<evidence type="ECO:0000256" key="6">
    <source>
        <dbReference type="ARBA" id="ARBA00023015"/>
    </source>
</evidence>
<evidence type="ECO:0000259" key="10">
    <source>
        <dbReference type="PROSITE" id="PS50157"/>
    </source>
</evidence>
<feature type="domain" description="C2H2-type" evidence="10">
    <location>
        <begin position="9"/>
        <end position="36"/>
    </location>
</feature>
<dbReference type="PANTHER" id="PTHR46179">
    <property type="entry name" value="ZINC FINGER PROTEIN"/>
    <property type="match status" value="1"/>
</dbReference>
<keyword evidence="2" id="KW-0479">Metal-binding</keyword>
<dbReference type="OrthoDB" id="6077919at2759"/>
<evidence type="ECO:0000256" key="4">
    <source>
        <dbReference type="ARBA" id="ARBA00022771"/>
    </source>
</evidence>
<dbReference type="Pfam" id="PF13912">
    <property type="entry name" value="zf-C2H2_6"/>
    <property type="match status" value="1"/>
</dbReference>
<evidence type="ECO:0000256" key="1">
    <source>
        <dbReference type="ARBA" id="ARBA00004123"/>
    </source>
</evidence>
<feature type="domain" description="C2H2-type" evidence="10">
    <location>
        <begin position="129"/>
        <end position="156"/>
    </location>
</feature>
<dbReference type="InterPro" id="IPR013087">
    <property type="entry name" value="Znf_C2H2_type"/>
</dbReference>
<evidence type="ECO:0000313" key="12">
    <source>
        <dbReference type="Proteomes" id="UP000198287"/>
    </source>
</evidence>
<keyword evidence="6" id="KW-0805">Transcription regulation</keyword>
<protein>
    <submittedName>
        <fullName evidence="11">Zinc finger protein 91</fullName>
    </submittedName>
</protein>
<dbReference type="PANTHER" id="PTHR46179:SF13">
    <property type="entry name" value="C2H2-TYPE DOMAIN-CONTAINING PROTEIN"/>
    <property type="match status" value="1"/>
</dbReference>
<dbReference type="GO" id="GO:0006357">
    <property type="term" value="P:regulation of transcription by RNA polymerase II"/>
    <property type="evidence" value="ECO:0007669"/>
    <property type="project" value="TreeGrafter"/>
</dbReference>
<dbReference type="Proteomes" id="UP000198287">
    <property type="component" value="Unassembled WGS sequence"/>
</dbReference>
<accession>A0A226DMB8</accession>
<dbReference type="PROSITE" id="PS00028">
    <property type="entry name" value="ZINC_FINGER_C2H2_1"/>
    <property type="match status" value="8"/>
</dbReference>
<dbReference type="InterPro" id="IPR036236">
    <property type="entry name" value="Znf_C2H2_sf"/>
</dbReference>
<feature type="domain" description="C2H2-type" evidence="10">
    <location>
        <begin position="66"/>
        <end position="94"/>
    </location>
</feature>
<evidence type="ECO:0000256" key="8">
    <source>
        <dbReference type="ARBA" id="ARBA00023242"/>
    </source>
</evidence>
<feature type="domain" description="C2H2-type" evidence="10">
    <location>
        <begin position="157"/>
        <end position="184"/>
    </location>
</feature>
<reference evidence="11 12" key="1">
    <citation type="submission" date="2015-12" db="EMBL/GenBank/DDBJ databases">
        <title>The genome of Folsomia candida.</title>
        <authorList>
            <person name="Faddeeva A."/>
            <person name="Derks M.F."/>
            <person name="Anvar Y."/>
            <person name="Smit S."/>
            <person name="Van Straalen N."/>
            <person name="Roelofs D."/>
        </authorList>
    </citation>
    <scope>NUCLEOTIDE SEQUENCE [LARGE SCALE GENOMIC DNA]</scope>
    <source>
        <strain evidence="11 12">VU population</strain>
        <tissue evidence="11">Whole body</tissue>
    </source>
</reference>
<dbReference type="FunFam" id="3.30.160.60:FF:000100">
    <property type="entry name" value="Zinc finger 45-like"/>
    <property type="match status" value="1"/>
</dbReference>
<feature type="domain" description="C2H2-type" evidence="10">
    <location>
        <begin position="37"/>
        <end position="65"/>
    </location>
</feature>
<evidence type="ECO:0000256" key="9">
    <source>
        <dbReference type="PROSITE-ProRule" id="PRU00042"/>
    </source>
</evidence>
<dbReference type="GO" id="GO:0008270">
    <property type="term" value="F:zinc ion binding"/>
    <property type="evidence" value="ECO:0007669"/>
    <property type="project" value="UniProtKB-KW"/>
</dbReference>
<dbReference type="SMART" id="SM00355">
    <property type="entry name" value="ZnF_C2H2"/>
    <property type="match status" value="8"/>
</dbReference>
<dbReference type="InterPro" id="IPR051061">
    <property type="entry name" value="Zinc_finger_trans_reg"/>
</dbReference>
<keyword evidence="8" id="KW-0539">Nucleus</keyword>
<keyword evidence="5" id="KW-0862">Zinc</keyword>
<evidence type="ECO:0000256" key="3">
    <source>
        <dbReference type="ARBA" id="ARBA00022737"/>
    </source>
</evidence>
<proteinExistence type="predicted"/>
<dbReference type="OMA" id="ENICAAE"/>
<keyword evidence="3" id="KW-0677">Repeat</keyword>
<sequence length="252" mass="29122">MDLTPGKKWECEKCSKQFKTKDHLTRHVVTHDPDAKVTCEVCGKIFKNKRSLSKHILEIHNNRKRPSCPTCHRVFFSVDNLQRHNKTVHGGKEPPRFSCPVPGCEKTYQHEDDVAKHVETEHAQTPVRYPCTLCRRTFKTRVQLEAHIPTHRTEKKYKCSTCLRSFARIGAMKLHEATHLAKSARNMLRCDVCPRTFLSRLGLQLHIGAAHENQRNYPCTFCDKRFTYSSSLKVHVEAKHAANKELVHSCDK</sequence>
<dbReference type="PROSITE" id="PS50157">
    <property type="entry name" value="ZINC_FINGER_C2H2_2"/>
    <property type="match status" value="7"/>
</dbReference>
<dbReference type="GO" id="GO:0005634">
    <property type="term" value="C:nucleus"/>
    <property type="evidence" value="ECO:0007669"/>
    <property type="project" value="UniProtKB-SubCell"/>
</dbReference>
<gene>
    <name evidence="11" type="ORF">Fcan01_20000</name>
</gene>
<comment type="subcellular location">
    <subcellularLocation>
        <location evidence="1">Nucleus</location>
    </subcellularLocation>
</comment>
<feature type="domain" description="C2H2-type" evidence="10">
    <location>
        <begin position="188"/>
        <end position="216"/>
    </location>
</feature>
<evidence type="ECO:0000256" key="5">
    <source>
        <dbReference type="ARBA" id="ARBA00022833"/>
    </source>
</evidence>
<name>A0A226DMB8_FOLCA</name>
<dbReference type="EMBL" id="LNIX01000018">
    <property type="protein sequence ID" value="OXA45366.1"/>
    <property type="molecule type" value="Genomic_DNA"/>
</dbReference>
<keyword evidence="12" id="KW-1185">Reference proteome</keyword>
<evidence type="ECO:0000256" key="7">
    <source>
        <dbReference type="ARBA" id="ARBA00023163"/>
    </source>
</evidence>
<keyword evidence="4 9" id="KW-0863">Zinc-finger</keyword>
<evidence type="ECO:0000313" key="11">
    <source>
        <dbReference type="EMBL" id="OXA45366.1"/>
    </source>
</evidence>
<comment type="caution">
    <text evidence="11">The sequence shown here is derived from an EMBL/GenBank/DDBJ whole genome shotgun (WGS) entry which is preliminary data.</text>
</comment>
<dbReference type="STRING" id="158441.A0A226DMB8"/>
<dbReference type="Pfam" id="PF00096">
    <property type="entry name" value="zf-C2H2"/>
    <property type="match status" value="5"/>
</dbReference>
<keyword evidence="7" id="KW-0804">Transcription</keyword>
<organism evidence="11 12">
    <name type="scientific">Folsomia candida</name>
    <name type="common">Springtail</name>
    <dbReference type="NCBI Taxonomy" id="158441"/>
    <lineage>
        <taxon>Eukaryota</taxon>
        <taxon>Metazoa</taxon>
        <taxon>Ecdysozoa</taxon>
        <taxon>Arthropoda</taxon>
        <taxon>Hexapoda</taxon>
        <taxon>Collembola</taxon>
        <taxon>Entomobryomorpha</taxon>
        <taxon>Isotomoidea</taxon>
        <taxon>Isotomidae</taxon>
        <taxon>Proisotominae</taxon>
        <taxon>Folsomia</taxon>
    </lineage>
</organism>
<evidence type="ECO:0000256" key="2">
    <source>
        <dbReference type="ARBA" id="ARBA00022723"/>
    </source>
</evidence>
<dbReference type="SUPFAM" id="SSF57667">
    <property type="entry name" value="beta-beta-alpha zinc fingers"/>
    <property type="match status" value="4"/>
</dbReference>
<feature type="domain" description="C2H2-type" evidence="10">
    <location>
        <begin position="217"/>
        <end position="245"/>
    </location>
</feature>
<dbReference type="Gene3D" id="3.30.160.60">
    <property type="entry name" value="Classic Zinc Finger"/>
    <property type="match status" value="5"/>
</dbReference>
<dbReference type="AlphaFoldDB" id="A0A226DMB8"/>